<accession>A0A2N5VQ85</accession>
<sequence>MGDPAWQLVLVAELGDPAQRLVIVAELGDPARRLVIVAELGDPSWRLVLATKRGHPAGRLVPFDAGELGDQSRGATWLNGWTRVGQSPLGLLFQAVNV</sequence>
<comment type="caution">
    <text evidence="2">The sequence shown here is derived from an EMBL/GenBank/DDBJ whole genome shotgun (WGS) entry which is preliminary data.</text>
</comment>
<dbReference type="EMBL" id="PGCI01000002">
    <property type="protein sequence ID" value="PLW52132.1"/>
    <property type="molecule type" value="Genomic_DNA"/>
</dbReference>
<evidence type="ECO:0000313" key="2">
    <source>
        <dbReference type="EMBL" id="PLW52132.1"/>
    </source>
</evidence>
<name>A0A2N5VQ85_9BASI</name>
<dbReference type="EMBL" id="PGCI01000609">
    <property type="protein sequence ID" value="PLW24460.1"/>
    <property type="molecule type" value="Genomic_DNA"/>
</dbReference>
<dbReference type="AlphaFoldDB" id="A0A2N5VQ85"/>
<proteinExistence type="predicted"/>
<organism evidence="2 3">
    <name type="scientific">Puccinia coronata f. sp. avenae</name>
    <dbReference type="NCBI Taxonomy" id="200324"/>
    <lineage>
        <taxon>Eukaryota</taxon>
        <taxon>Fungi</taxon>
        <taxon>Dikarya</taxon>
        <taxon>Basidiomycota</taxon>
        <taxon>Pucciniomycotina</taxon>
        <taxon>Pucciniomycetes</taxon>
        <taxon>Pucciniales</taxon>
        <taxon>Pucciniaceae</taxon>
        <taxon>Puccinia</taxon>
    </lineage>
</organism>
<dbReference type="Proteomes" id="UP000235392">
    <property type="component" value="Unassembled WGS sequence"/>
</dbReference>
<gene>
    <name evidence="2" type="ORF">PCASD_02078</name>
    <name evidence="1" type="ORF">PCASD_11591</name>
</gene>
<evidence type="ECO:0000313" key="3">
    <source>
        <dbReference type="Proteomes" id="UP000235392"/>
    </source>
</evidence>
<evidence type="ECO:0000313" key="1">
    <source>
        <dbReference type="EMBL" id="PLW24460.1"/>
    </source>
</evidence>
<reference evidence="2 3" key="1">
    <citation type="submission" date="2017-11" db="EMBL/GenBank/DDBJ databases">
        <title>De novo assembly and phasing of dikaryotic genomes from two isolates of Puccinia coronata f. sp. avenae, the causal agent of oat crown rust.</title>
        <authorList>
            <person name="Miller M.E."/>
            <person name="Zhang Y."/>
            <person name="Omidvar V."/>
            <person name="Sperschneider J."/>
            <person name="Schwessinger B."/>
            <person name="Raley C."/>
            <person name="Palmer J.M."/>
            <person name="Garnica D."/>
            <person name="Upadhyaya N."/>
            <person name="Rathjen J."/>
            <person name="Taylor J.M."/>
            <person name="Park R.F."/>
            <person name="Dodds P.N."/>
            <person name="Hirsch C.D."/>
            <person name="Kianian S.F."/>
            <person name="Figueroa M."/>
        </authorList>
    </citation>
    <scope>NUCLEOTIDE SEQUENCE [LARGE SCALE GENOMIC DNA]</scope>
    <source>
        <strain evidence="2">12SD80</strain>
    </source>
</reference>
<protein>
    <submittedName>
        <fullName evidence="2">Uncharacterized protein</fullName>
    </submittedName>
</protein>